<dbReference type="Proteomes" id="UP001295423">
    <property type="component" value="Unassembled WGS sequence"/>
</dbReference>
<accession>A0AAD2G8X0</accession>
<organism evidence="3 4">
    <name type="scientific">Cylindrotheca closterium</name>
    <dbReference type="NCBI Taxonomy" id="2856"/>
    <lineage>
        <taxon>Eukaryota</taxon>
        <taxon>Sar</taxon>
        <taxon>Stramenopiles</taxon>
        <taxon>Ochrophyta</taxon>
        <taxon>Bacillariophyta</taxon>
        <taxon>Bacillariophyceae</taxon>
        <taxon>Bacillariophycidae</taxon>
        <taxon>Bacillariales</taxon>
        <taxon>Bacillariaceae</taxon>
        <taxon>Cylindrotheca</taxon>
    </lineage>
</organism>
<evidence type="ECO:0008006" key="5">
    <source>
        <dbReference type="Google" id="ProtNLM"/>
    </source>
</evidence>
<reference evidence="3" key="1">
    <citation type="submission" date="2023-08" db="EMBL/GenBank/DDBJ databases">
        <authorList>
            <person name="Audoor S."/>
            <person name="Bilcke G."/>
        </authorList>
    </citation>
    <scope>NUCLEOTIDE SEQUENCE</scope>
</reference>
<keyword evidence="4" id="KW-1185">Reference proteome</keyword>
<dbReference type="AlphaFoldDB" id="A0AAD2G8X0"/>
<evidence type="ECO:0000313" key="4">
    <source>
        <dbReference type="Proteomes" id="UP001295423"/>
    </source>
</evidence>
<feature type="region of interest" description="Disordered" evidence="2">
    <location>
        <begin position="1"/>
        <end position="22"/>
    </location>
</feature>
<protein>
    <recommendedName>
        <fullName evidence="5">F-box domain-containing protein</fullName>
    </recommendedName>
</protein>
<feature type="coiled-coil region" evidence="1">
    <location>
        <begin position="231"/>
        <end position="265"/>
    </location>
</feature>
<name>A0AAD2G8X0_9STRA</name>
<proteinExistence type="predicted"/>
<evidence type="ECO:0000256" key="1">
    <source>
        <dbReference type="SAM" id="Coils"/>
    </source>
</evidence>
<evidence type="ECO:0000256" key="2">
    <source>
        <dbReference type="SAM" id="MobiDB-lite"/>
    </source>
</evidence>
<feature type="coiled-coil region" evidence="1">
    <location>
        <begin position="455"/>
        <end position="482"/>
    </location>
</feature>
<comment type="caution">
    <text evidence="3">The sequence shown here is derived from an EMBL/GenBank/DDBJ whole genome shotgun (WGS) entry which is preliminary data.</text>
</comment>
<evidence type="ECO:0000313" key="3">
    <source>
        <dbReference type="EMBL" id="CAJ1966361.1"/>
    </source>
</evidence>
<keyword evidence="1" id="KW-0175">Coiled coil</keyword>
<feature type="compositionally biased region" description="Basic and acidic residues" evidence="2">
    <location>
        <begin position="13"/>
        <end position="22"/>
    </location>
</feature>
<dbReference type="EMBL" id="CAKOGP040002280">
    <property type="protein sequence ID" value="CAJ1966361.1"/>
    <property type="molecule type" value="Genomic_DNA"/>
</dbReference>
<sequence>MSPVKRKATVTSRDSKRPKNGDVQKEAVAVAKTLFGITDIVSQLFSFLDTRSLLKFSCLNKEFMSLLTYHHVVRAAMMQGGFGAQSLERLVRILECFDIWVPSPTRLLRIVCGKRCEKCFDSTRYVSASFGVFLCDNCIVTCTTPVDHGNKTIVAHKKAPFVCYGPRKGPWARKKYFIKSPMMDRSGEEVGPLITFQNIAEMIADNTPGLTPEEKVIDHMVECLHRRPDMMDGEKAILSAVKENKEEAEARKAAARESKANGQKRFGEVRKQRVDKLLDHLHGLVGDEVAWKSKLDERTHLLKAPSKVTRKRLREIPGEIQNAFDNRALMDHYIQRMVNFADHPEARRVLDHDWILDQFWYRFRRLHVHHVLGEPLKNPRALNEEDLVRLCVEVKKLVHRREACDVVLEKLVAKLDGVPFKEELEQNSWGANKWAYSFNKAYIHCILAEPLLDPALITNEKLDELAEKVRSLLERKHEVHRKVELLVQPTRKYVEWTHHLDGWRWNRVNNEVFFSLQGVSNEKARLLLEKKSLIF</sequence>
<gene>
    <name evidence="3" type="ORF">CYCCA115_LOCUS21945</name>
</gene>